<keyword evidence="1" id="KW-1133">Transmembrane helix</keyword>
<dbReference type="InterPro" id="IPR051527">
    <property type="entry name" value="KLR_subfamily_B"/>
</dbReference>
<proteinExistence type="predicted"/>
<feature type="non-terminal residue" evidence="4">
    <location>
        <position position="1"/>
    </location>
</feature>
<protein>
    <submittedName>
        <fullName evidence="4">KRBBB protein</fullName>
    </submittedName>
</protein>
<dbReference type="OrthoDB" id="538816at2759"/>
<sequence>RRDCAKRGAELLIPRDQDELDFLNQILQKPTRYFWIGLSVPSAGKGWIWLNGSCLDESRFRLSPWHGGRTCGALRGARIGSDSCSSSLQWICQKKATHL</sequence>
<dbReference type="SUPFAM" id="SSF56436">
    <property type="entry name" value="C-type lectin-like"/>
    <property type="match status" value="1"/>
</dbReference>
<dbReference type="InterPro" id="IPR016186">
    <property type="entry name" value="C-type_lectin-like/link_sf"/>
</dbReference>
<dbReference type="PANTHER" id="PTHR46784">
    <property type="entry name" value="KILLER CELL LECTIN-LIKE RECEPTOR SUBFAMILY B MEMBER 1"/>
    <property type="match status" value="1"/>
</dbReference>
<name>A0A7L0G1U2_CORCN</name>
<keyword evidence="1" id="KW-0472">Membrane</keyword>
<evidence type="ECO:0000259" key="3">
    <source>
        <dbReference type="PROSITE" id="PS50041"/>
    </source>
</evidence>
<evidence type="ECO:0000313" key="5">
    <source>
        <dbReference type="Proteomes" id="UP000526942"/>
    </source>
</evidence>
<dbReference type="Proteomes" id="UP000526942">
    <property type="component" value="Unassembled WGS sequence"/>
</dbReference>
<accession>A0A7L0G1U2</accession>
<evidence type="ECO:0000256" key="2">
    <source>
        <dbReference type="ARBA" id="ARBA00023157"/>
    </source>
</evidence>
<dbReference type="PANTHER" id="PTHR46784:SF1">
    <property type="entry name" value="KILLER CELL LECTIN-LIKE RECEPTOR SUBFAMILY B MEMBER 1"/>
    <property type="match status" value="1"/>
</dbReference>
<keyword evidence="2" id="KW-1015">Disulfide bond</keyword>
<dbReference type="InterPro" id="IPR001304">
    <property type="entry name" value="C-type_lectin-like"/>
</dbReference>
<dbReference type="Gene3D" id="3.10.100.10">
    <property type="entry name" value="Mannose-Binding Protein A, subunit A"/>
    <property type="match status" value="1"/>
</dbReference>
<dbReference type="GO" id="GO:0009986">
    <property type="term" value="C:cell surface"/>
    <property type="evidence" value="ECO:0007669"/>
    <property type="project" value="TreeGrafter"/>
</dbReference>
<dbReference type="EMBL" id="VXAM01002196">
    <property type="protein sequence ID" value="NXK01055.1"/>
    <property type="molecule type" value="Genomic_DNA"/>
</dbReference>
<organism evidence="4 5">
    <name type="scientific">Corythaixoides concolor</name>
    <name type="common">Grey go-away-bird</name>
    <dbReference type="NCBI Taxonomy" id="103956"/>
    <lineage>
        <taxon>Eukaryota</taxon>
        <taxon>Metazoa</taxon>
        <taxon>Chordata</taxon>
        <taxon>Craniata</taxon>
        <taxon>Vertebrata</taxon>
        <taxon>Euteleostomi</taxon>
        <taxon>Archelosauria</taxon>
        <taxon>Archosauria</taxon>
        <taxon>Dinosauria</taxon>
        <taxon>Saurischia</taxon>
        <taxon>Theropoda</taxon>
        <taxon>Coelurosauria</taxon>
        <taxon>Aves</taxon>
        <taxon>Neognathae</taxon>
        <taxon>Neoaves</taxon>
        <taxon>Otidimorphae</taxon>
        <taxon>Musophagiformes</taxon>
        <taxon>Musophagidae</taxon>
        <taxon>Corythaixoides</taxon>
    </lineage>
</organism>
<feature type="non-terminal residue" evidence="4">
    <location>
        <position position="99"/>
    </location>
</feature>
<comment type="caution">
    <text evidence="4">The sequence shown here is derived from an EMBL/GenBank/DDBJ whole genome shotgun (WGS) entry which is preliminary data.</text>
</comment>
<keyword evidence="1" id="KW-0812">Transmembrane</keyword>
<feature type="domain" description="C-type lectin" evidence="3">
    <location>
        <begin position="1"/>
        <end position="93"/>
    </location>
</feature>
<dbReference type="GO" id="GO:0038023">
    <property type="term" value="F:signaling receptor activity"/>
    <property type="evidence" value="ECO:0007669"/>
    <property type="project" value="TreeGrafter"/>
</dbReference>
<gene>
    <name evidence="4" type="primary">Klrb1b_1</name>
    <name evidence="4" type="ORF">CORCON_R15985</name>
</gene>
<dbReference type="Pfam" id="PF00059">
    <property type="entry name" value="Lectin_C"/>
    <property type="match status" value="1"/>
</dbReference>
<dbReference type="AlphaFoldDB" id="A0A7L0G1U2"/>
<dbReference type="GO" id="GO:0042269">
    <property type="term" value="P:regulation of natural killer cell mediated cytotoxicity"/>
    <property type="evidence" value="ECO:0007669"/>
    <property type="project" value="TreeGrafter"/>
</dbReference>
<dbReference type="PROSITE" id="PS50041">
    <property type="entry name" value="C_TYPE_LECTIN_2"/>
    <property type="match status" value="1"/>
</dbReference>
<evidence type="ECO:0000313" key="4">
    <source>
        <dbReference type="EMBL" id="NXK01055.1"/>
    </source>
</evidence>
<dbReference type="GO" id="GO:0005886">
    <property type="term" value="C:plasma membrane"/>
    <property type="evidence" value="ECO:0007669"/>
    <property type="project" value="TreeGrafter"/>
</dbReference>
<reference evidence="4 5" key="1">
    <citation type="submission" date="2019-09" db="EMBL/GenBank/DDBJ databases">
        <title>Bird 10,000 Genomes (B10K) Project - Family phase.</title>
        <authorList>
            <person name="Zhang G."/>
        </authorList>
    </citation>
    <scope>NUCLEOTIDE SEQUENCE [LARGE SCALE GENOMIC DNA]</scope>
    <source>
        <strain evidence="4">B10K-DU-011-20</strain>
        <tissue evidence="4">Muscle</tissue>
    </source>
</reference>
<evidence type="ECO:0000256" key="1">
    <source>
        <dbReference type="ARBA" id="ARBA00022989"/>
    </source>
</evidence>
<keyword evidence="5" id="KW-1185">Reference proteome</keyword>
<dbReference type="InterPro" id="IPR016187">
    <property type="entry name" value="CTDL_fold"/>
</dbReference>